<dbReference type="InterPro" id="IPR008878">
    <property type="entry name" value="Transposase_IS66_Orf2"/>
</dbReference>
<accession>Q01TH2</accession>
<dbReference type="InParanoid" id="Q01TH2"/>
<dbReference type="HOGENOM" id="CLU_128110_0_0_0"/>
<sequence>MGDDRLIQITPQLRILVAIEAIDGRKGIDSLAQLCREKLDADPFSGCLFIFRSRSAKSIRILAYDGQGFWLATKRLSKGCFRWWPTGREASKTLRAHQAQLLLAAGNPETEAAPVWRQVSL</sequence>
<dbReference type="PANTHER" id="PTHR36455">
    <property type="match status" value="1"/>
</dbReference>
<dbReference type="AlphaFoldDB" id="Q01TH2"/>
<name>Q01TH2_SOLUE</name>
<dbReference type="EMBL" id="CP000473">
    <property type="protein sequence ID" value="ABJ87048.1"/>
    <property type="molecule type" value="Genomic_DNA"/>
</dbReference>
<dbReference type="Pfam" id="PF05717">
    <property type="entry name" value="TnpB_IS66"/>
    <property type="match status" value="1"/>
</dbReference>
<organism evidence="1">
    <name type="scientific">Solibacter usitatus (strain Ellin6076)</name>
    <dbReference type="NCBI Taxonomy" id="234267"/>
    <lineage>
        <taxon>Bacteria</taxon>
        <taxon>Pseudomonadati</taxon>
        <taxon>Acidobacteriota</taxon>
        <taxon>Terriglobia</taxon>
        <taxon>Bryobacterales</taxon>
        <taxon>Solibacteraceae</taxon>
        <taxon>Candidatus Solibacter</taxon>
    </lineage>
</organism>
<dbReference type="OrthoDB" id="4956084at2"/>
<gene>
    <name evidence="1" type="ordered locus">Acid_6121</name>
</gene>
<dbReference type="NCBIfam" id="NF033819">
    <property type="entry name" value="IS66_TnpB"/>
    <property type="match status" value="1"/>
</dbReference>
<dbReference type="eggNOG" id="COG3436">
    <property type="taxonomic scope" value="Bacteria"/>
</dbReference>
<dbReference type="STRING" id="234267.Acid_6121"/>
<dbReference type="PANTHER" id="PTHR36455:SF1">
    <property type="entry name" value="BLR8292 PROTEIN"/>
    <property type="match status" value="1"/>
</dbReference>
<proteinExistence type="predicted"/>
<reference evidence="1" key="1">
    <citation type="submission" date="2006-10" db="EMBL/GenBank/DDBJ databases">
        <title>Complete sequence of Solibacter usitatus Ellin6076.</title>
        <authorList>
            <consortium name="US DOE Joint Genome Institute"/>
            <person name="Copeland A."/>
            <person name="Lucas S."/>
            <person name="Lapidus A."/>
            <person name="Barry K."/>
            <person name="Detter J.C."/>
            <person name="Glavina del Rio T."/>
            <person name="Hammon N."/>
            <person name="Israni S."/>
            <person name="Dalin E."/>
            <person name="Tice H."/>
            <person name="Pitluck S."/>
            <person name="Thompson L.S."/>
            <person name="Brettin T."/>
            <person name="Bruce D."/>
            <person name="Han C."/>
            <person name="Tapia R."/>
            <person name="Gilna P."/>
            <person name="Schmutz J."/>
            <person name="Larimer F."/>
            <person name="Land M."/>
            <person name="Hauser L."/>
            <person name="Kyrpides N."/>
            <person name="Mikhailova N."/>
            <person name="Janssen P.H."/>
            <person name="Kuske C.R."/>
            <person name="Richardson P."/>
        </authorList>
    </citation>
    <scope>NUCLEOTIDE SEQUENCE</scope>
    <source>
        <strain evidence="1">Ellin6076</strain>
    </source>
</reference>
<dbReference type="KEGG" id="sus:Acid_6121"/>
<evidence type="ECO:0000313" key="1">
    <source>
        <dbReference type="EMBL" id="ABJ87048.1"/>
    </source>
</evidence>
<protein>
    <submittedName>
        <fullName evidence="1">IS66 Orf2 family protein</fullName>
    </submittedName>
</protein>